<comment type="similarity">
    <text evidence="2">Belongs to the dynein heavy chain family.</text>
</comment>
<dbReference type="GO" id="GO:0045505">
    <property type="term" value="F:dynein intermediate chain binding"/>
    <property type="evidence" value="ECO:0007669"/>
    <property type="project" value="InterPro"/>
</dbReference>
<dbReference type="PANTHER" id="PTHR46532:SF4">
    <property type="entry name" value="AAA+ ATPASE DOMAIN-CONTAINING PROTEIN"/>
    <property type="match status" value="1"/>
</dbReference>
<sequence>MADPGGDQAPAAVQPVVSLAEPSALSQYFHRAVTSFLEESSDGIAVLKSVLEDPAGRESVKKFISDPQVHAFIVQKLSTKDDEDEGSDSNISYAVMTDVRFSSPKVQSVVFIKRGASIEADKSFSSQLRFLGFTDGSPYETLHSMISDAISPFYKSYIRESGRAERDGDKMAPSVEKTMTELEMGLLHLQQNIDIPEITLTIHSAITQMIKQKAEAGTRARTSDFEDKLEDAHFLNSLQSGVNRWIKEIQKVTKLDRDPASGTALQEITFWLNLERSLNRIQEKRESLEVTLTLDILKHAKRFHALVSFDNDTGLQQALATVNDYNTLMKDFPLNDLLSATELDKIRLAIQSVFTHLRKIRNTKYPLQRALRLIEAISRDLSSQLLKVLGTRRLMHIPFEEFERVMAACFEVFATWDDEYDRLQGLMRDISKKKREEQMRMVWRSNPAHRRLQIRLDHMRKFRHQHEQLRQVIVRVLRPAPSRVAQSEETTAESNVVDGQVKHSEKASGKDQPLLDASDANAIEDVNLAYEIVKEVDCLDVTKEGTDAWEAAIKRYDERIDRVETRITARLRDLLGTAKNANEMFRYFSRFNALFVRPHIRGAIREYQTQLIQRVKDDIEALHSKFKVQYLSSEAYYLTKLRDIPPTAGSIIWARQIERQLNTYLRRVEDVLGKGWEHHRDGQLLKADGESFKSKLNTTELFEDWARKVVQKQIQVFGRIFNIEPIRARIANKDGETQTVTVLKLKVNFQLEVITLAKEVRNMKWLGFRVPLPIVNRAHQTNQLYPFAISLIESVRTYESTCNKIEEHQRQNIGLLCAGLRREVQMLIVEGIYVVWESYRLSSFVQRFAEVVLQFQEKVDDLLQTTREIDLHVKSLETCVYSKEVLEEIIGKIQKAVDELNLHQYSNLPQWVARLDEEVERRLVVRLEAGIREWTRVLRGEKQELEEDDTHASQQSKNPLGGEPRLKMIVHELRITNQQMHLHPSIEVAQQELLLSLGAWEGVVLNLPRIQHSRYQVGLETGNDTQKNYKKLLHNLVNAGEALEQAHQAIVDVVDEAREYVKTWTSYQALWDLQSDQVYGRIGKDTQVWMNLLDEIKSMRQHFDVAETQKEFGPIVIMFGKVQSKVSLKYDNWHKDILSKFGAHLGTEMQELFSQVSKARLDLEQQTIEAGSTSEAVNTITYTQAVKRKMKAWEKHVELYRAGQNILYRDRFQFPSGWLDSENIQGEWSAFQDILRRKETSIGTQVASLQMKVVAEDKVVESKTSELLTSWEKEKPVEGAIKPEEAVNRLTILEGKFNRLCEERENIQRAKEALELTEYGVASPTEQRVQVAIEELQDLKSVWIELSSVWEQVEALKETPWQSVQPRKLRQQLDTMAGQIKELPSRLRQYASYEHIKRTLQTYAKANVLVIELKSEALKDRHWKTLMKKLNVNWTMSELTLGHVWDIDLQKNDAVIKEVLLVAQGEKALEEFLKQVTEEWKNYTLDLISYQNKCRLIRGWDDLFTKVKERINSLTAMKLSPYFKQFEEEALAWEDRLNRINALFDIWIDVQRRWVYLDGIFAGSTDIKVLLPQESQRFQSVSTEFLGLMKKVSKSPLVMDVLNISKVDRQLERLADLLTKIQRSLGEYLERQRSSFPRFYFVGDEDLLEIIGNSKNVPRLQKHFKKMFAGVNSIKLNEDSTQVLGLCSKEGEEVIFIKPVSIKDNPVINDWLTLLEREMRVSLATYLGKAIQELQVRLVCFVKLKAAGDLERTGFIGWLDKFQAQLVVLAAQVIWSEAVDAALTAMDGKSSKGSDNPLQKCLASVEGMLTVLADSVLYEQPPVRRHKLEHLIIEHVHQRDVIRALLQNSVSSPRSFDWLSQMRFYFDPKQSDPLRQVSIQMANTKFQYGFEYLGVIDRLVQTPLTDRCYLTLTQALEARLGGSPFGPAGTGKTESVKALGTQLGRFVLVFNCDETFDFHAMGRIFVGLCQVGAWGCFDEFNRLEERMLSAVSQQIQSIQETLRDMACSPKSGTKEAVTVELLGKQVHSDFYHWLHPFLTKHPYHLLPSIFFNSSNYITSLPQHCSVYVYLMLNNEITVTAYWLLYSRDGYTGNGIGFYILKVRARLPV</sequence>
<keyword evidence="11" id="KW-0505">Motor protein</keyword>
<keyword evidence="5" id="KW-0493">Microtubule</keyword>
<dbReference type="Pfam" id="PF08385">
    <property type="entry name" value="DHC_N1"/>
    <property type="match status" value="1"/>
</dbReference>
<keyword evidence="12" id="KW-0206">Cytoskeleton</keyword>
<dbReference type="InterPro" id="IPR027417">
    <property type="entry name" value="P-loop_NTPase"/>
</dbReference>
<evidence type="ECO:0000256" key="10">
    <source>
        <dbReference type="ARBA" id="ARBA00023054"/>
    </source>
</evidence>
<dbReference type="FunFam" id="3.20.180.20:FF:000002">
    <property type="entry name" value="Cytoplasmic dynein heavy chain 1"/>
    <property type="match status" value="1"/>
</dbReference>
<evidence type="ECO:0000256" key="4">
    <source>
        <dbReference type="ARBA" id="ARBA00022490"/>
    </source>
</evidence>
<evidence type="ECO:0000256" key="8">
    <source>
        <dbReference type="ARBA" id="ARBA00022840"/>
    </source>
</evidence>
<dbReference type="GO" id="GO:0000235">
    <property type="term" value="C:astral microtubule"/>
    <property type="evidence" value="ECO:0007669"/>
    <property type="project" value="UniProtKB-ARBA"/>
</dbReference>
<evidence type="ECO:0000256" key="2">
    <source>
        <dbReference type="ARBA" id="ARBA00008887"/>
    </source>
</evidence>
<dbReference type="InterPro" id="IPR013602">
    <property type="entry name" value="Dynein_heavy_linker"/>
</dbReference>
<evidence type="ECO:0000256" key="6">
    <source>
        <dbReference type="ARBA" id="ARBA00022737"/>
    </source>
</evidence>
<organism evidence="17 18">
    <name type="scientific">Paragonimus heterotremus</name>
    <dbReference type="NCBI Taxonomy" id="100268"/>
    <lineage>
        <taxon>Eukaryota</taxon>
        <taxon>Metazoa</taxon>
        <taxon>Spiralia</taxon>
        <taxon>Lophotrochozoa</taxon>
        <taxon>Platyhelminthes</taxon>
        <taxon>Trematoda</taxon>
        <taxon>Digenea</taxon>
        <taxon>Plagiorchiida</taxon>
        <taxon>Troglotremata</taxon>
        <taxon>Troglotrematidae</taxon>
        <taxon>Paragonimus</taxon>
    </lineage>
</organism>
<evidence type="ECO:0000259" key="16">
    <source>
        <dbReference type="Pfam" id="PF12774"/>
    </source>
</evidence>
<dbReference type="InterPro" id="IPR042222">
    <property type="entry name" value="Dynein_2_N"/>
</dbReference>
<protein>
    <recommendedName>
        <fullName evidence="3">Dynein heavy chain, cytoplasmic</fullName>
    </recommendedName>
</protein>
<evidence type="ECO:0000256" key="11">
    <source>
        <dbReference type="ARBA" id="ARBA00023175"/>
    </source>
</evidence>
<dbReference type="GO" id="GO:0000070">
    <property type="term" value="P:mitotic sister chromatid segregation"/>
    <property type="evidence" value="ECO:0007669"/>
    <property type="project" value="UniProtKB-ARBA"/>
</dbReference>
<dbReference type="FunFam" id="3.40.50.300:FF:000996">
    <property type="entry name" value="Cytoplasmic dynein heavy chain"/>
    <property type="match status" value="1"/>
</dbReference>
<dbReference type="OrthoDB" id="14187at2759"/>
<evidence type="ECO:0000313" key="17">
    <source>
        <dbReference type="EMBL" id="KAF5398489.1"/>
    </source>
</evidence>
<feature type="region of interest" description="Disordered" evidence="13">
    <location>
        <begin position="484"/>
        <end position="515"/>
    </location>
</feature>
<accession>A0A8J4TEN9</accession>
<dbReference type="GO" id="GO:0005938">
    <property type="term" value="C:cell cortex"/>
    <property type="evidence" value="ECO:0007669"/>
    <property type="project" value="UniProtKB-ARBA"/>
</dbReference>
<feature type="domain" description="Dynein heavy chain hydrolytic ATP-binding dynein motor region" evidence="16">
    <location>
        <begin position="1888"/>
        <end position="2004"/>
    </location>
</feature>
<dbReference type="Proteomes" id="UP000748531">
    <property type="component" value="Unassembled WGS sequence"/>
</dbReference>
<comment type="caution">
    <text evidence="17">The sequence shown here is derived from an EMBL/GenBank/DDBJ whole genome shotgun (WGS) entry which is preliminary data.</text>
</comment>
<dbReference type="InterPro" id="IPR035699">
    <property type="entry name" value="AAA_6"/>
</dbReference>
<keyword evidence="18" id="KW-1185">Reference proteome</keyword>
<dbReference type="FunFam" id="1.10.287.2620:FF:000001">
    <property type="entry name" value="Cytoplasmic dynein heavy chain 1"/>
    <property type="match status" value="1"/>
</dbReference>
<dbReference type="FunFam" id="1.20.58.1120:FF:000003">
    <property type="entry name" value="Cytoplasmic dynein heavy chain 1"/>
    <property type="match status" value="1"/>
</dbReference>
<evidence type="ECO:0000256" key="7">
    <source>
        <dbReference type="ARBA" id="ARBA00022741"/>
    </source>
</evidence>
<dbReference type="Pfam" id="PF12774">
    <property type="entry name" value="AAA_6"/>
    <property type="match status" value="1"/>
</dbReference>
<dbReference type="GO" id="GO:0051959">
    <property type="term" value="F:dynein light intermediate chain binding"/>
    <property type="evidence" value="ECO:0007669"/>
    <property type="project" value="InterPro"/>
</dbReference>
<dbReference type="Gene3D" id="3.40.50.300">
    <property type="entry name" value="P-loop containing nucleotide triphosphate hydrolases"/>
    <property type="match status" value="1"/>
</dbReference>
<reference evidence="17" key="1">
    <citation type="submission" date="2019-05" db="EMBL/GenBank/DDBJ databases">
        <title>Annotation for the trematode Paragonimus heterotremus.</title>
        <authorList>
            <person name="Choi Y.-J."/>
        </authorList>
    </citation>
    <scope>NUCLEOTIDE SEQUENCE</scope>
    <source>
        <strain evidence="17">LC</strain>
    </source>
</reference>
<keyword evidence="8" id="KW-0067">ATP-binding</keyword>
<dbReference type="GO" id="GO:0005858">
    <property type="term" value="C:axonemal dynein complex"/>
    <property type="evidence" value="ECO:0007669"/>
    <property type="project" value="TreeGrafter"/>
</dbReference>
<name>A0A8J4TEN9_9TREM</name>
<evidence type="ECO:0000256" key="1">
    <source>
        <dbReference type="ARBA" id="ARBA00004245"/>
    </source>
</evidence>
<keyword evidence="9" id="KW-0243">Dynein</keyword>
<feature type="domain" description="Dynein heavy chain linker" evidence="15">
    <location>
        <begin position="1332"/>
        <end position="1729"/>
    </location>
</feature>
<keyword evidence="6" id="KW-0677">Repeat</keyword>
<evidence type="ECO:0000259" key="15">
    <source>
        <dbReference type="Pfam" id="PF08393"/>
    </source>
</evidence>
<dbReference type="Gene3D" id="3.20.180.20">
    <property type="entry name" value="Dynein heavy chain, N-terminal domain 2"/>
    <property type="match status" value="1"/>
</dbReference>
<dbReference type="Gene3D" id="1.20.140.100">
    <property type="entry name" value="Dynein heavy chain, N-terminal domain 2"/>
    <property type="match status" value="1"/>
</dbReference>
<dbReference type="GO" id="GO:1902850">
    <property type="term" value="P:microtubule cytoskeleton organization involved in mitosis"/>
    <property type="evidence" value="ECO:0007669"/>
    <property type="project" value="UniProtKB-ARBA"/>
</dbReference>
<evidence type="ECO:0000256" key="13">
    <source>
        <dbReference type="SAM" id="MobiDB-lite"/>
    </source>
</evidence>
<dbReference type="GO" id="GO:0005524">
    <property type="term" value="F:ATP binding"/>
    <property type="evidence" value="ECO:0007669"/>
    <property type="project" value="UniProtKB-KW"/>
</dbReference>
<dbReference type="SUPFAM" id="SSF52540">
    <property type="entry name" value="P-loop containing nucleoside triphosphate hydrolases"/>
    <property type="match status" value="1"/>
</dbReference>
<evidence type="ECO:0000256" key="12">
    <source>
        <dbReference type="ARBA" id="ARBA00023212"/>
    </source>
</evidence>
<dbReference type="PANTHER" id="PTHR46532">
    <property type="entry name" value="MALE FERTILITY FACTOR KL5"/>
    <property type="match status" value="1"/>
</dbReference>
<feature type="compositionally biased region" description="Basic and acidic residues" evidence="13">
    <location>
        <begin position="500"/>
        <end position="509"/>
    </location>
</feature>
<keyword evidence="4" id="KW-0963">Cytoplasm</keyword>
<evidence type="ECO:0000313" key="18">
    <source>
        <dbReference type="Proteomes" id="UP000748531"/>
    </source>
</evidence>
<keyword evidence="7" id="KW-0547">Nucleotide-binding</keyword>
<feature type="compositionally biased region" description="Polar residues" evidence="13">
    <location>
        <begin position="484"/>
        <end position="494"/>
    </location>
</feature>
<evidence type="ECO:0000256" key="5">
    <source>
        <dbReference type="ARBA" id="ARBA00022701"/>
    </source>
</evidence>
<dbReference type="InterPro" id="IPR013594">
    <property type="entry name" value="Dynein_heavy_tail"/>
</dbReference>
<comment type="subcellular location">
    <subcellularLocation>
        <location evidence="1">Cytoplasm</location>
        <location evidence="1">Cytoskeleton</location>
    </subcellularLocation>
</comment>
<keyword evidence="10" id="KW-0175">Coiled coil</keyword>
<dbReference type="GO" id="GO:0030473">
    <property type="term" value="P:nuclear migration along microtubule"/>
    <property type="evidence" value="ECO:0007669"/>
    <property type="project" value="UniProtKB-ARBA"/>
</dbReference>
<evidence type="ECO:0000256" key="9">
    <source>
        <dbReference type="ARBA" id="ARBA00023017"/>
    </source>
</evidence>
<dbReference type="EMBL" id="LUCH01004946">
    <property type="protein sequence ID" value="KAF5398489.1"/>
    <property type="molecule type" value="Genomic_DNA"/>
</dbReference>
<gene>
    <name evidence="17" type="ORF">PHET_08286</name>
</gene>
<evidence type="ECO:0000256" key="3">
    <source>
        <dbReference type="ARBA" id="ARBA00022197"/>
    </source>
</evidence>
<evidence type="ECO:0000259" key="14">
    <source>
        <dbReference type="Pfam" id="PF08385"/>
    </source>
</evidence>
<feature type="domain" description="Dynein heavy chain tail" evidence="14">
    <location>
        <begin position="235"/>
        <end position="844"/>
    </location>
</feature>
<dbReference type="InterPro" id="IPR042228">
    <property type="entry name" value="Dynein_linker_3"/>
</dbReference>
<dbReference type="Pfam" id="PF08393">
    <property type="entry name" value="DHC_N2"/>
    <property type="match status" value="1"/>
</dbReference>
<dbReference type="Gene3D" id="1.10.287.2620">
    <property type="match status" value="1"/>
</dbReference>
<dbReference type="Gene3D" id="1.20.58.1120">
    <property type="match status" value="1"/>
</dbReference>
<dbReference type="GO" id="GO:0008569">
    <property type="term" value="F:minus-end-directed microtubule motor activity"/>
    <property type="evidence" value="ECO:0007669"/>
    <property type="project" value="UniProtKB-ARBA"/>
</dbReference>
<dbReference type="FunFam" id="1.20.140.100:FF:000002">
    <property type="entry name" value="Cytoplasmic dynein heavy chain 1"/>
    <property type="match status" value="1"/>
</dbReference>
<dbReference type="InterPro" id="IPR026983">
    <property type="entry name" value="DHC"/>
</dbReference>
<proteinExistence type="inferred from homology"/>